<evidence type="ECO:0000313" key="7">
    <source>
        <dbReference type="Proteomes" id="UP000247454"/>
    </source>
</evidence>
<dbReference type="InterPro" id="IPR003439">
    <property type="entry name" value="ABC_transporter-like_ATP-bd"/>
</dbReference>
<evidence type="ECO:0000259" key="5">
    <source>
        <dbReference type="PROSITE" id="PS50893"/>
    </source>
</evidence>
<dbReference type="SUPFAM" id="SSF52540">
    <property type="entry name" value="P-loop containing nucleoside triphosphate hydrolases"/>
    <property type="match status" value="1"/>
</dbReference>
<dbReference type="PROSITE" id="PS50893">
    <property type="entry name" value="ABC_TRANSPORTER_2"/>
    <property type="match status" value="1"/>
</dbReference>
<evidence type="ECO:0000313" key="6">
    <source>
        <dbReference type="EMBL" id="PYE87052.1"/>
    </source>
</evidence>
<dbReference type="PANTHER" id="PTHR42794:SF2">
    <property type="entry name" value="ABC TRANSPORTER ATP-BINDING PROTEIN"/>
    <property type="match status" value="1"/>
</dbReference>
<dbReference type="PANTHER" id="PTHR42794">
    <property type="entry name" value="HEMIN IMPORT ATP-BINDING PROTEIN HMUV"/>
    <property type="match status" value="1"/>
</dbReference>
<protein>
    <submittedName>
        <fullName evidence="6">Iron complex transport system ATP-binding protein</fullName>
    </submittedName>
</protein>
<dbReference type="FunFam" id="3.40.50.300:FF:000134">
    <property type="entry name" value="Iron-enterobactin ABC transporter ATP-binding protein"/>
    <property type="match status" value="1"/>
</dbReference>
<evidence type="ECO:0000256" key="3">
    <source>
        <dbReference type="ARBA" id="ARBA00022741"/>
    </source>
</evidence>
<keyword evidence="2" id="KW-0813">Transport</keyword>
<name>A0A318T2L5_9HYPH</name>
<dbReference type="SMART" id="SM00382">
    <property type="entry name" value="AAA"/>
    <property type="match status" value="1"/>
</dbReference>
<dbReference type="Gene3D" id="3.40.50.300">
    <property type="entry name" value="P-loop containing nucleotide triphosphate hydrolases"/>
    <property type="match status" value="1"/>
</dbReference>
<dbReference type="RefSeq" id="WP_110752872.1">
    <property type="nucleotide sequence ID" value="NZ_QJTF01000016.1"/>
</dbReference>
<dbReference type="GO" id="GO:0005524">
    <property type="term" value="F:ATP binding"/>
    <property type="evidence" value="ECO:0007669"/>
    <property type="project" value="UniProtKB-KW"/>
</dbReference>
<evidence type="ECO:0000256" key="2">
    <source>
        <dbReference type="ARBA" id="ARBA00022448"/>
    </source>
</evidence>
<dbReference type="Pfam" id="PF00005">
    <property type="entry name" value="ABC_tran"/>
    <property type="match status" value="1"/>
</dbReference>
<dbReference type="OrthoDB" id="9810077at2"/>
<organism evidence="6 7">
    <name type="scientific">Phyllobacterium leguminum</name>
    <dbReference type="NCBI Taxonomy" id="314237"/>
    <lineage>
        <taxon>Bacteria</taxon>
        <taxon>Pseudomonadati</taxon>
        <taxon>Pseudomonadota</taxon>
        <taxon>Alphaproteobacteria</taxon>
        <taxon>Hyphomicrobiales</taxon>
        <taxon>Phyllobacteriaceae</taxon>
        <taxon>Phyllobacterium</taxon>
    </lineage>
</organism>
<gene>
    <name evidence="6" type="ORF">C7477_11610</name>
</gene>
<proteinExistence type="inferred from homology"/>
<accession>A0A318T2L5</accession>
<keyword evidence="4 6" id="KW-0067">ATP-binding</keyword>
<dbReference type="InterPro" id="IPR027417">
    <property type="entry name" value="P-loop_NTPase"/>
</dbReference>
<feature type="domain" description="ABC transporter" evidence="5">
    <location>
        <begin position="3"/>
        <end position="235"/>
    </location>
</feature>
<dbReference type="AlphaFoldDB" id="A0A318T2L5"/>
<keyword evidence="3" id="KW-0547">Nucleotide-binding</keyword>
<evidence type="ECO:0000256" key="4">
    <source>
        <dbReference type="ARBA" id="ARBA00022840"/>
    </source>
</evidence>
<dbReference type="InterPro" id="IPR003593">
    <property type="entry name" value="AAA+_ATPase"/>
</dbReference>
<keyword evidence="7" id="KW-1185">Reference proteome</keyword>
<comment type="caution">
    <text evidence="6">The sequence shown here is derived from an EMBL/GenBank/DDBJ whole genome shotgun (WGS) entry which is preliminary data.</text>
</comment>
<comment type="similarity">
    <text evidence="1">Belongs to the ABC transporter superfamily.</text>
</comment>
<sequence>MSISVKEASWAISNKPIVDSVTLGVETGQMLGLLGPNGSGKSSLLRLICGLRRVESGVITLGDQEISRIPRAQLSRRIALVEQQATTDAHISVEEVVRLGRTPHRGPLSPWTVTDEEAVAHALDSAGMTSKRARSWHTLSGGERQRVHIARALAQTPTELLLDEPTNHLDIQHQLDILSLVAKLPVTSVVALHDLNLAAMFCDRIAILQHGRVVAIGTPETVLTEDLIAEVFGVRTYVDRSPHHGRPHIHFLTRGG</sequence>
<dbReference type="CDD" id="cd03214">
    <property type="entry name" value="ABC_Iron-Siderophores_B12_Hemin"/>
    <property type="match status" value="1"/>
</dbReference>
<evidence type="ECO:0000256" key="1">
    <source>
        <dbReference type="ARBA" id="ARBA00005417"/>
    </source>
</evidence>
<dbReference type="EMBL" id="QJTF01000016">
    <property type="protein sequence ID" value="PYE87052.1"/>
    <property type="molecule type" value="Genomic_DNA"/>
</dbReference>
<dbReference type="GO" id="GO:0016887">
    <property type="term" value="F:ATP hydrolysis activity"/>
    <property type="evidence" value="ECO:0007669"/>
    <property type="project" value="InterPro"/>
</dbReference>
<dbReference type="Proteomes" id="UP000247454">
    <property type="component" value="Unassembled WGS sequence"/>
</dbReference>
<reference evidence="6 7" key="1">
    <citation type="submission" date="2018-06" db="EMBL/GenBank/DDBJ databases">
        <title>Genomic Encyclopedia of Type Strains, Phase III (KMG-III): the genomes of soil and plant-associated and newly described type strains.</title>
        <authorList>
            <person name="Whitman W."/>
        </authorList>
    </citation>
    <scope>NUCLEOTIDE SEQUENCE [LARGE SCALE GENOMIC DNA]</scope>
    <source>
        <strain evidence="6 7">ORS 1419</strain>
    </source>
</reference>